<proteinExistence type="predicted"/>
<protein>
    <submittedName>
        <fullName evidence="1">Uncharacterized protein</fullName>
    </submittedName>
</protein>
<evidence type="ECO:0000313" key="1">
    <source>
        <dbReference type="EMBL" id="QXH33396.1"/>
    </source>
</evidence>
<reference evidence="1" key="1">
    <citation type="journal article" date="2021" name="Microorganisms">
        <title>The Ever-Expanding Pseudomonas Genus: Description of 43 New Species and Partition of the Pseudomonas putida Group.</title>
        <authorList>
            <person name="Girard L."/>
            <person name="Lood C."/>
            <person name="Hofte M."/>
            <person name="Vandamme P."/>
            <person name="Rokni-Zadeh H."/>
            <person name="van Noort V."/>
            <person name="Lavigne R."/>
            <person name="De Mot R."/>
        </authorList>
    </citation>
    <scope>NUCLEOTIDE SEQUENCE</scope>
    <source>
        <strain evidence="1">COW39</strain>
    </source>
</reference>
<name>A0ABX8M2C5_9PSED</name>
<dbReference type="EMBL" id="CP077073">
    <property type="protein sequence ID" value="QXH33396.1"/>
    <property type="molecule type" value="Genomic_DNA"/>
</dbReference>
<sequence length="212" mass="23886">MSTEISAVAAADGRGVSESWYVENGFPFTVSHTRLPTKNGVFYVVQVQLYSGEIASVTTIPEGDKKFVNCRPVDLVNTYGACRFYKFGPARSIRKPSLDVDGPIDIRENVLTLSSHLLCRSDEAGSYTHPMDMVIIDKGYYKKIKDSYPDESVETIMADRDHRAHKEFSTLSGRYDFGVRFSYEVRVDENGYHFVMKLEYISSGKKAIFSVS</sequence>
<accession>A0ABX8M2C5</accession>
<dbReference type="RefSeq" id="WP_217847775.1">
    <property type="nucleotide sequence ID" value="NZ_CP077073.1"/>
</dbReference>
<organism evidence="1 2">
    <name type="scientific">Pseudomonas muyukensis</name>
    <dbReference type="NCBI Taxonomy" id="2842357"/>
    <lineage>
        <taxon>Bacteria</taxon>
        <taxon>Pseudomonadati</taxon>
        <taxon>Pseudomonadota</taxon>
        <taxon>Gammaproteobacteria</taxon>
        <taxon>Pseudomonadales</taxon>
        <taxon>Pseudomonadaceae</taxon>
        <taxon>Pseudomonas</taxon>
    </lineage>
</organism>
<gene>
    <name evidence="1" type="ORF">KSS95_14545</name>
</gene>
<dbReference type="Proteomes" id="UP001047646">
    <property type="component" value="Chromosome"/>
</dbReference>
<evidence type="ECO:0000313" key="2">
    <source>
        <dbReference type="Proteomes" id="UP001047646"/>
    </source>
</evidence>
<keyword evidence="2" id="KW-1185">Reference proteome</keyword>